<evidence type="ECO:0000256" key="1">
    <source>
        <dbReference type="ARBA" id="ARBA00000085"/>
    </source>
</evidence>
<dbReference type="Proteomes" id="UP000824164">
    <property type="component" value="Unassembled WGS sequence"/>
</dbReference>
<keyword evidence="6" id="KW-0902">Two-component regulatory system</keyword>
<dbReference type="SUPFAM" id="SSF55874">
    <property type="entry name" value="ATPase domain of HSP90 chaperone/DNA topoisomerase II/histidine kinase"/>
    <property type="match status" value="1"/>
</dbReference>
<dbReference type="CDD" id="cd00075">
    <property type="entry name" value="HATPase"/>
    <property type="match status" value="1"/>
</dbReference>
<evidence type="ECO:0000256" key="2">
    <source>
        <dbReference type="ARBA" id="ARBA00012438"/>
    </source>
</evidence>
<proteinExistence type="predicted"/>
<feature type="transmembrane region" description="Helical" evidence="7">
    <location>
        <begin position="151"/>
        <end position="171"/>
    </location>
</feature>
<feature type="transmembrane region" description="Helical" evidence="7">
    <location>
        <begin position="81"/>
        <end position="102"/>
    </location>
</feature>
<feature type="transmembrane region" description="Helical" evidence="7">
    <location>
        <begin position="25"/>
        <end position="47"/>
    </location>
</feature>
<dbReference type="InterPro" id="IPR036890">
    <property type="entry name" value="HATPase_C_sf"/>
</dbReference>
<dbReference type="EMBL" id="DVLT01000008">
    <property type="protein sequence ID" value="HIU01902.1"/>
    <property type="molecule type" value="Genomic_DNA"/>
</dbReference>
<comment type="caution">
    <text evidence="9">The sequence shown here is derived from an EMBL/GenBank/DDBJ whole genome shotgun (WGS) entry which is preliminary data.</text>
</comment>
<dbReference type="InterPro" id="IPR004358">
    <property type="entry name" value="Sig_transdc_His_kin-like_C"/>
</dbReference>
<dbReference type="PROSITE" id="PS50109">
    <property type="entry name" value="HIS_KIN"/>
    <property type="match status" value="1"/>
</dbReference>
<feature type="transmembrane region" description="Helical" evidence="7">
    <location>
        <begin position="114"/>
        <end position="131"/>
    </location>
</feature>
<evidence type="ECO:0000256" key="4">
    <source>
        <dbReference type="ARBA" id="ARBA00022679"/>
    </source>
</evidence>
<feature type="domain" description="Histidine kinase" evidence="8">
    <location>
        <begin position="282"/>
        <end position="497"/>
    </location>
</feature>
<dbReference type="EC" id="2.7.13.3" evidence="2"/>
<feature type="transmembrane region" description="Helical" evidence="7">
    <location>
        <begin position="183"/>
        <end position="202"/>
    </location>
</feature>
<evidence type="ECO:0000313" key="10">
    <source>
        <dbReference type="Proteomes" id="UP000824164"/>
    </source>
</evidence>
<dbReference type="PANTHER" id="PTHR43547:SF2">
    <property type="entry name" value="HYBRID SIGNAL TRANSDUCTION HISTIDINE KINASE C"/>
    <property type="match status" value="1"/>
</dbReference>
<dbReference type="AlphaFoldDB" id="A0A9D1HGR7"/>
<dbReference type="PRINTS" id="PR00344">
    <property type="entry name" value="BCTRLSENSOR"/>
</dbReference>
<keyword evidence="7" id="KW-1133">Transmembrane helix</keyword>
<reference evidence="9" key="2">
    <citation type="journal article" date="2021" name="PeerJ">
        <title>Extensive microbial diversity within the chicken gut microbiome revealed by metagenomics and culture.</title>
        <authorList>
            <person name="Gilroy R."/>
            <person name="Ravi A."/>
            <person name="Getino M."/>
            <person name="Pursley I."/>
            <person name="Horton D.L."/>
            <person name="Alikhan N.F."/>
            <person name="Baker D."/>
            <person name="Gharbi K."/>
            <person name="Hall N."/>
            <person name="Watson M."/>
            <person name="Adriaenssens E.M."/>
            <person name="Foster-Nyarko E."/>
            <person name="Jarju S."/>
            <person name="Secka A."/>
            <person name="Antonio M."/>
            <person name="Oren A."/>
            <person name="Chaudhuri R.R."/>
            <person name="La Ragione R."/>
            <person name="Hildebrand F."/>
            <person name="Pallen M.J."/>
        </authorList>
    </citation>
    <scope>NUCLEOTIDE SEQUENCE</scope>
    <source>
        <strain evidence="9">CHK187-14744</strain>
    </source>
</reference>
<evidence type="ECO:0000256" key="7">
    <source>
        <dbReference type="SAM" id="Phobius"/>
    </source>
</evidence>
<evidence type="ECO:0000256" key="3">
    <source>
        <dbReference type="ARBA" id="ARBA00022553"/>
    </source>
</evidence>
<dbReference type="PANTHER" id="PTHR43547">
    <property type="entry name" value="TWO-COMPONENT HISTIDINE KINASE"/>
    <property type="match status" value="1"/>
</dbReference>
<dbReference type="InterPro" id="IPR003594">
    <property type="entry name" value="HATPase_dom"/>
</dbReference>
<dbReference type="Pfam" id="PF02518">
    <property type="entry name" value="HATPase_c"/>
    <property type="match status" value="1"/>
</dbReference>
<keyword evidence="7" id="KW-0812">Transmembrane</keyword>
<accession>A0A9D1HGR7</accession>
<keyword evidence="4" id="KW-0808">Transferase</keyword>
<gene>
    <name evidence="9" type="ORF">IAB63_01460</name>
</gene>
<evidence type="ECO:0000256" key="5">
    <source>
        <dbReference type="ARBA" id="ARBA00022777"/>
    </source>
</evidence>
<evidence type="ECO:0000313" key="9">
    <source>
        <dbReference type="EMBL" id="HIU01902.1"/>
    </source>
</evidence>
<dbReference type="SMART" id="SM00387">
    <property type="entry name" value="HATPase_c"/>
    <property type="match status" value="1"/>
</dbReference>
<keyword evidence="3" id="KW-0597">Phosphoprotein</keyword>
<comment type="catalytic activity">
    <reaction evidence="1">
        <text>ATP + protein L-histidine = ADP + protein N-phospho-L-histidine.</text>
        <dbReference type="EC" id="2.7.13.3"/>
    </reaction>
</comment>
<reference evidence="9" key="1">
    <citation type="submission" date="2020-10" db="EMBL/GenBank/DDBJ databases">
        <authorList>
            <person name="Gilroy R."/>
        </authorList>
    </citation>
    <scope>NUCLEOTIDE SEQUENCE</scope>
    <source>
        <strain evidence="9">CHK187-14744</strain>
    </source>
</reference>
<name>A0A9D1HGR7_9FIRM</name>
<dbReference type="Gene3D" id="3.30.565.10">
    <property type="entry name" value="Histidine kinase-like ATPase, C-terminal domain"/>
    <property type="match status" value="1"/>
</dbReference>
<protein>
    <recommendedName>
        <fullName evidence="2">histidine kinase</fullName>
        <ecNumber evidence="2">2.7.13.3</ecNumber>
    </recommendedName>
</protein>
<keyword evidence="5 9" id="KW-0418">Kinase</keyword>
<dbReference type="InterPro" id="IPR005467">
    <property type="entry name" value="His_kinase_dom"/>
</dbReference>
<organism evidence="9 10">
    <name type="scientific">Candidatus Onthocola gallistercoris</name>
    <dbReference type="NCBI Taxonomy" id="2840876"/>
    <lineage>
        <taxon>Bacteria</taxon>
        <taxon>Bacillati</taxon>
        <taxon>Bacillota</taxon>
        <taxon>Bacilli</taxon>
        <taxon>Candidatus Onthocola</taxon>
    </lineage>
</organism>
<keyword evidence="7" id="KW-0472">Membrane</keyword>
<dbReference type="GO" id="GO:0000155">
    <property type="term" value="F:phosphorelay sensor kinase activity"/>
    <property type="evidence" value="ECO:0007669"/>
    <property type="project" value="TreeGrafter"/>
</dbReference>
<evidence type="ECO:0000259" key="8">
    <source>
        <dbReference type="PROSITE" id="PS50109"/>
    </source>
</evidence>
<sequence length="497" mass="57479">MLIILTCCLVMASILILCVKRSKESFYLCGLSLSLMLEICGVMIFIAKKGGISQEVVQFLYFSRSIQQKVQYFLITFNQMGYLVALGRILFPYFLIQLALHYTMIPFLRKNVRISRMATAFPVLMLIVYWPGIYRSITEHYLQLQKIIADVTLVVLTLYMVTAMALLFYEYLSISMRFCKRQFSLIAICLVSMTGIYCLYYQQDPGQVYHFYSYTYAWNRGIGYLQVNPSFGSYVMLVVISVICCILGFVSIFRYTQENIMENREEVVMERKFDTARVGASMFVHSMKNQLLSSKVIFKRIDQLYENPELDKDKLKEYVDALEDLNGALLGRMEELYSFVKTNSIYIVPVTLKDIAECTLERFHEKYPDVQVHVDVNEETEILADKIHFSEALYNLLINAQDAVVAAGREQDGQVSLISHNERLYTVLEVKDNGNGMTKTQRKKIFEPFYSSKNSNFNWGMGLYYVREIVKSHLGSIRVESKEGVGSSFFILLPKYQ</sequence>
<feature type="transmembrane region" description="Helical" evidence="7">
    <location>
        <begin position="234"/>
        <end position="255"/>
    </location>
</feature>
<evidence type="ECO:0000256" key="6">
    <source>
        <dbReference type="ARBA" id="ARBA00023012"/>
    </source>
</evidence>